<feature type="region of interest" description="Disordered" evidence="1">
    <location>
        <begin position="1"/>
        <end position="239"/>
    </location>
</feature>
<dbReference type="EMBL" id="HBHQ01016914">
    <property type="protein sequence ID" value="CAD9819478.1"/>
    <property type="molecule type" value="Transcribed_RNA"/>
</dbReference>
<feature type="compositionally biased region" description="Basic and acidic residues" evidence="1">
    <location>
        <begin position="1"/>
        <end position="11"/>
    </location>
</feature>
<protein>
    <submittedName>
        <fullName evidence="2">Uncharacterized protein</fullName>
    </submittedName>
</protein>
<accession>A0A7S2UGZ2</accession>
<feature type="compositionally biased region" description="Basic residues" evidence="1">
    <location>
        <begin position="191"/>
        <end position="212"/>
    </location>
</feature>
<reference evidence="2" key="1">
    <citation type="submission" date="2021-01" db="EMBL/GenBank/DDBJ databases">
        <authorList>
            <person name="Corre E."/>
            <person name="Pelletier E."/>
            <person name="Niang G."/>
            <person name="Scheremetjew M."/>
            <person name="Finn R."/>
            <person name="Kale V."/>
            <person name="Holt S."/>
            <person name="Cochrane G."/>
            <person name="Meng A."/>
            <person name="Brown T."/>
            <person name="Cohen L."/>
        </authorList>
    </citation>
    <scope>NUCLEOTIDE SEQUENCE</scope>
    <source>
        <strain evidence="2">CCMP2084</strain>
    </source>
</reference>
<evidence type="ECO:0000256" key="1">
    <source>
        <dbReference type="SAM" id="MobiDB-lite"/>
    </source>
</evidence>
<gene>
    <name evidence="2" type="ORF">ASEP1449_LOCUS11311</name>
</gene>
<organism evidence="2">
    <name type="scientific">Attheya septentrionalis</name>
    <dbReference type="NCBI Taxonomy" id="420275"/>
    <lineage>
        <taxon>Eukaryota</taxon>
        <taxon>Sar</taxon>
        <taxon>Stramenopiles</taxon>
        <taxon>Ochrophyta</taxon>
        <taxon>Bacillariophyta</taxon>
        <taxon>Coscinodiscophyceae</taxon>
        <taxon>Chaetocerotophycidae</taxon>
        <taxon>Chaetocerotales</taxon>
        <taxon>Attheyaceae</taxon>
        <taxon>Attheya</taxon>
    </lineage>
</organism>
<feature type="compositionally biased region" description="Basic and acidic residues" evidence="1">
    <location>
        <begin position="95"/>
        <end position="110"/>
    </location>
</feature>
<feature type="compositionally biased region" description="Basic and acidic residues" evidence="1">
    <location>
        <begin position="180"/>
        <end position="190"/>
    </location>
</feature>
<sequence length="399" mass="44495">MPVGDKEKMIFDGDASFDSASFKSQRRASSETGSLRSEKSEPKPTFRRFSVGHASDHATKKRLSRSSKPITSNEHNLTNQDTKVNVSSTLSGPSKSERSDENHLRNELHSSFRHRLRANKDFQKIRKKHSSRNIRARLDRDDPNLDSAAPTEGEFEDMYYVARISDDESDATGKSAADGEDAKDKVDGTSKSKKKRPGMKKRHSYIIRKASSRKIVQDDNNEDPNKGEDEENFFDQKVEGGEDFEMFDASFPTDLINEFSSPDVTSISVQEIDAPTAGDDFPLGSFLDLGSEGSAKNVNRNAGMDDELTLDTAINSRRGAPGPPSYRKSSKKQTNKMKTATWGIMFVKRKKSAPPVTNRRSVSRTRRNKPRGGAYDRSSVHTLTSERKAQVVDDSGFVV</sequence>
<feature type="compositionally biased region" description="Basic residues" evidence="1">
    <location>
        <begin position="125"/>
        <end position="135"/>
    </location>
</feature>
<evidence type="ECO:0000313" key="2">
    <source>
        <dbReference type="EMBL" id="CAD9819478.1"/>
    </source>
</evidence>
<feature type="region of interest" description="Disordered" evidence="1">
    <location>
        <begin position="349"/>
        <end position="387"/>
    </location>
</feature>
<name>A0A7S2UGZ2_9STRA</name>
<feature type="region of interest" description="Disordered" evidence="1">
    <location>
        <begin position="314"/>
        <end position="335"/>
    </location>
</feature>
<dbReference type="AlphaFoldDB" id="A0A7S2UGZ2"/>
<feature type="compositionally biased region" description="Basic residues" evidence="1">
    <location>
        <begin position="361"/>
        <end position="370"/>
    </location>
</feature>
<proteinExistence type="predicted"/>
<feature type="compositionally biased region" description="Polar residues" evidence="1">
    <location>
        <begin position="66"/>
        <end position="94"/>
    </location>
</feature>